<dbReference type="PANTHER" id="PTHR13355">
    <property type="entry name" value="GLUCOSAMINE 6-PHOSPHATE N-ACETYLTRANSFERASE"/>
    <property type="match status" value="1"/>
</dbReference>
<dbReference type="EMBL" id="DF238784">
    <property type="protein sequence ID" value="GAC94394.1"/>
    <property type="molecule type" value="Genomic_DNA"/>
</dbReference>
<dbReference type="HOGENOM" id="CLU_072095_0_1_1"/>
<sequence>MERKKPSTVLISMMPSVQETSTMKLAFPIEDIPQECFAALPDAYTMRPLASSDYSRGFNEVLECLVETPDEGEAAWKGRFDAMVAANGTYYPIVIVSKETDRIVAMGTVVVELKFFRGLTKVGHVEDIVVDTRLHSKGLGKIVVETVKAIGISKGCSGIILNCSDEKKPFYEKCGFTYSGLQMAKRLR</sequence>
<comment type="similarity">
    <text evidence="3">Belongs to the acetyltransferase family. GNA1 subfamily.</text>
</comment>
<dbReference type="AlphaFoldDB" id="R9P011"/>
<dbReference type="InterPro" id="IPR000182">
    <property type="entry name" value="GNAT_dom"/>
</dbReference>
<dbReference type="OrthoDB" id="10039976at2759"/>
<dbReference type="GO" id="GO:0004343">
    <property type="term" value="F:glucosamine 6-phosphate N-acetyltransferase activity"/>
    <property type="evidence" value="ECO:0007669"/>
    <property type="project" value="UniProtKB-UniRule"/>
</dbReference>
<dbReference type="EC" id="2.3.1.4" evidence="3"/>
<evidence type="ECO:0000313" key="5">
    <source>
        <dbReference type="EMBL" id="GAC94394.1"/>
    </source>
</evidence>
<dbReference type="SUPFAM" id="SSF55729">
    <property type="entry name" value="Acyl-CoA N-acyltransferases (Nat)"/>
    <property type="match status" value="1"/>
</dbReference>
<dbReference type="RefSeq" id="XP_012187981.1">
    <property type="nucleotide sequence ID" value="XM_012332591.1"/>
</dbReference>
<dbReference type="PANTHER" id="PTHR13355:SF11">
    <property type="entry name" value="GLUCOSAMINE 6-PHOSPHATE N-ACETYLTRANSFERASE"/>
    <property type="match status" value="1"/>
</dbReference>
<organism evidence="5 6">
    <name type="scientific">Pseudozyma hubeiensis (strain SY62)</name>
    <name type="common">Yeast</name>
    <dbReference type="NCBI Taxonomy" id="1305764"/>
    <lineage>
        <taxon>Eukaryota</taxon>
        <taxon>Fungi</taxon>
        <taxon>Dikarya</taxon>
        <taxon>Basidiomycota</taxon>
        <taxon>Ustilaginomycotina</taxon>
        <taxon>Ustilaginomycetes</taxon>
        <taxon>Ustilaginales</taxon>
        <taxon>Ustilaginaceae</taxon>
        <taxon>Pseudozyma</taxon>
    </lineage>
</organism>
<reference evidence="6" key="1">
    <citation type="journal article" date="2013" name="Genome Announc.">
        <title>Draft genome sequence of the basidiomycetous yeast-like fungus Pseudozyma hubeiensis SY62, which produces an abundant amount of the biosurfactant mannosylerythritol lipids.</title>
        <authorList>
            <person name="Konishi M."/>
            <person name="Hatada Y."/>
            <person name="Horiuchi J."/>
        </authorList>
    </citation>
    <scope>NUCLEOTIDE SEQUENCE [LARGE SCALE GENOMIC DNA]</scope>
    <source>
        <strain evidence="6">SY62</strain>
    </source>
</reference>
<accession>R9P011</accession>
<dbReference type="Proteomes" id="UP000014071">
    <property type="component" value="Unassembled WGS sequence"/>
</dbReference>
<evidence type="ECO:0000259" key="4">
    <source>
        <dbReference type="PROSITE" id="PS51186"/>
    </source>
</evidence>
<keyword evidence="6" id="KW-1185">Reference proteome</keyword>
<comment type="catalytic activity">
    <reaction evidence="3">
        <text>D-glucosamine 6-phosphate + acetyl-CoA = N-acetyl-D-glucosamine 6-phosphate + CoA + H(+)</text>
        <dbReference type="Rhea" id="RHEA:10292"/>
        <dbReference type="ChEBI" id="CHEBI:15378"/>
        <dbReference type="ChEBI" id="CHEBI:57287"/>
        <dbReference type="ChEBI" id="CHEBI:57288"/>
        <dbReference type="ChEBI" id="CHEBI:57513"/>
        <dbReference type="ChEBI" id="CHEBI:58725"/>
        <dbReference type="EC" id="2.3.1.4"/>
    </reaction>
</comment>
<evidence type="ECO:0000256" key="3">
    <source>
        <dbReference type="RuleBase" id="RU365086"/>
    </source>
</evidence>
<dbReference type="STRING" id="1305764.R9P011"/>
<evidence type="ECO:0000256" key="2">
    <source>
        <dbReference type="ARBA" id="ARBA00023315"/>
    </source>
</evidence>
<dbReference type="Pfam" id="PF00583">
    <property type="entry name" value="Acetyltransf_1"/>
    <property type="match status" value="1"/>
</dbReference>
<dbReference type="InterPro" id="IPR016181">
    <property type="entry name" value="Acyl_CoA_acyltransferase"/>
</dbReference>
<dbReference type="UniPathway" id="UPA00113">
    <property type="reaction ID" value="UER00529"/>
</dbReference>
<protein>
    <recommendedName>
        <fullName evidence="3">Glucosamine 6-phosphate N-acetyltransferase</fullName>
        <ecNumber evidence="3">2.3.1.4</ecNumber>
    </recommendedName>
</protein>
<keyword evidence="2 3" id="KW-0012">Acyltransferase</keyword>
<dbReference type="InterPro" id="IPR039143">
    <property type="entry name" value="GNPNAT1-like"/>
</dbReference>
<dbReference type="GeneID" id="24107260"/>
<dbReference type="CDD" id="cd04301">
    <property type="entry name" value="NAT_SF"/>
    <property type="match status" value="1"/>
</dbReference>
<evidence type="ECO:0000313" key="6">
    <source>
        <dbReference type="Proteomes" id="UP000014071"/>
    </source>
</evidence>
<evidence type="ECO:0000256" key="1">
    <source>
        <dbReference type="ARBA" id="ARBA00022679"/>
    </source>
</evidence>
<gene>
    <name evidence="5" type="ORF">PHSY_001965</name>
</gene>
<feature type="domain" description="N-acetyltransferase" evidence="4">
    <location>
        <begin position="44"/>
        <end position="188"/>
    </location>
</feature>
<dbReference type="Gene3D" id="3.40.630.30">
    <property type="match status" value="1"/>
</dbReference>
<dbReference type="PROSITE" id="PS51186">
    <property type="entry name" value="GNAT"/>
    <property type="match status" value="1"/>
</dbReference>
<comment type="pathway">
    <text evidence="3">Nucleotide-sugar biosynthesis; UDP-N-acetyl-alpha-D-glucosamine biosynthesis; N-acetyl-alpha-D-glucosamine 1-phosphate from alpha-D-glucosamine 6-phosphate (route I): step 1/2.</text>
</comment>
<keyword evidence="1 3" id="KW-0808">Transferase</keyword>
<name>R9P011_PSEHS</name>
<dbReference type="eggNOG" id="KOG3396">
    <property type="taxonomic scope" value="Eukaryota"/>
</dbReference>
<proteinExistence type="inferred from homology"/>
<dbReference type="GO" id="GO:0006048">
    <property type="term" value="P:UDP-N-acetylglucosamine biosynthetic process"/>
    <property type="evidence" value="ECO:0007669"/>
    <property type="project" value="UniProtKB-UniRule"/>
</dbReference>
<dbReference type="FunFam" id="3.40.630.30:FF:000043">
    <property type="entry name" value="Glucosamine 6-phosphate N-acetyltransferase"/>
    <property type="match status" value="1"/>
</dbReference>